<sequence>MLDQKLIMGSKTKDSDGKTTQDKIIEHSQSKLVDSDYDFLADPESVIQFTRTPKKPPQYKPRSRKLEDLPGGIRVPIIQRENSRVKPRLDAGREGLQELKSLREAQQQLVTDATKTYQREHEQVRTNRFHKSFSTSILSCITEENNNSKQSEDACPTSSSQADDIDLNTSYGSRNFESRHGALDRGSVLSFHASSVRGRRASIQVDSDYFKQCANVSSSLSNSQPESKQQNLQMNPRLRSRRPSFQVDSIITDRSHTISTAQLISEMKLQYNLPGPLRAVMRQYGSSSTLNAKEYNCPENTANHDSAPSPTRYEAINVPQRDLGTHSNKLVPKLERNHSRGGSSTSDYFGSLENICPHIPYNKGITSPTVPNTEKGESLSDLGQDSVLGQPMSPSSPQHYSDVSSKLLERDSVLESRSSISEYSDEGFNTDDVLESPNDQSSTTTHNSTSTVAKTQNIESVPCVTTSQSAKTAASIKTNSLLETAL</sequence>
<protein>
    <submittedName>
        <fullName evidence="2">Uncharacterized protein</fullName>
    </submittedName>
</protein>
<comment type="caution">
    <text evidence="2">The sequence shown here is derived from an EMBL/GenBank/DDBJ whole genome shotgun (WGS) entry which is preliminary data.</text>
</comment>
<evidence type="ECO:0000313" key="2">
    <source>
        <dbReference type="EMBL" id="KAK3090937.1"/>
    </source>
</evidence>
<reference evidence="2" key="1">
    <citation type="submission" date="2019-08" db="EMBL/GenBank/DDBJ databases">
        <title>The improved chromosome-level genome for the pearl oyster Pinctada fucata martensii using PacBio sequencing and Hi-C.</title>
        <authorList>
            <person name="Zheng Z."/>
        </authorList>
    </citation>
    <scope>NUCLEOTIDE SEQUENCE</scope>
    <source>
        <strain evidence="2">ZZ-2019</strain>
        <tissue evidence="2">Adductor muscle</tissue>
    </source>
</reference>
<keyword evidence="3" id="KW-1185">Reference proteome</keyword>
<accession>A0AA88XV74</accession>
<name>A0AA88XV74_PINIB</name>
<feature type="compositionally biased region" description="Polar residues" evidence="1">
    <location>
        <begin position="392"/>
        <end position="404"/>
    </location>
</feature>
<evidence type="ECO:0000313" key="3">
    <source>
        <dbReference type="Proteomes" id="UP001186944"/>
    </source>
</evidence>
<dbReference type="AlphaFoldDB" id="A0AA88XV74"/>
<proteinExistence type="predicted"/>
<feature type="region of interest" description="Disordered" evidence="1">
    <location>
        <begin position="417"/>
        <end position="457"/>
    </location>
</feature>
<dbReference type="EMBL" id="VSWD01000010">
    <property type="protein sequence ID" value="KAK3090937.1"/>
    <property type="molecule type" value="Genomic_DNA"/>
</dbReference>
<feature type="region of interest" description="Disordered" evidence="1">
    <location>
        <begin position="322"/>
        <end position="346"/>
    </location>
</feature>
<gene>
    <name evidence="2" type="ORF">FSP39_015887</name>
</gene>
<organism evidence="2 3">
    <name type="scientific">Pinctada imbricata</name>
    <name type="common">Atlantic pearl-oyster</name>
    <name type="synonym">Pinctada martensii</name>
    <dbReference type="NCBI Taxonomy" id="66713"/>
    <lineage>
        <taxon>Eukaryota</taxon>
        <taxon>Metazoa</taxon>
        <taxon>Spiralia</taxon>
        <taxon>Lophotrochozoa</taxon>
        <taxon>Mollusca</taxon>
        <taxon>Bivalvia</taxon>
        <taxon>Autobranchia</taxon>
        <taxon>Pteriomorphia</taxon>
        <taxon>Pterioida</taxon>
        <taxon>Pterioidea</taxon>
        <taxon>Pteriidae</taxon>
        <taxon>Pinctada</taxon>
    </lineage>
</organism>
<feature type="compositionally biased region" description="Polar residues" evidence="1">
    <location>
        <begin position="218"/>
        <end position="234"/>
    </location>
</feature>
<feature type="region of interest" description="Disordered" evidence="1">
    <location>
        <begin position="366"/>
        <end position="404"/>
    </location>
</feature>
<feature type="compositionally biased region" description="Polar residues" evidence="1">
    <location>
        <begin position="156"/>
        <end position="171"/>
    </location>
</feature>
<feature type="compositionally biased region" description="Acidic residues" evidence="1">
    <location>
        <begin position="423"/>
        <end position="434"/>
    </location>
</feature>
<feature type="compositionally biased region" description="Basic and acidic residues" evidence="1">
    <location>
        <begin position="11"/>
        <end position="22"/>
    </location>
</feature>
<feature type="region of interest" description="Disordered" evidence="1">
    <location>
        <begin position="1"/>
        <end position="22"/>
    </location>
</feature>
<feature type="region of interest" description="Disordered" evidence="1">
    <location>
        <begin position="218"/>
        <end position="237"/>
    </location>
</feature>
<evidence type="ECO:0000256" key="1">
    <source>
        <dbReference type="SAM" id="MobiDB-lite"/>
    </source>
</evidence>
<dbReference type="Proteomes" id="UP001186944">
    <property type="component" value="Unassembled WGS sequence"/>
</dbReference>
<feature type="region of interest" description="Disordered" evidence="1">
    <location>
        <begin position="144"/>
        <end position="171"/>
    </location>
</feature>
<feature type="compositionally biased region" description="Low complexity" evidence="1">
    <location>
        <begin position="441"/>
        <end position="451"/>
    </location>
</feature>